<dbReference type="InterPro" id="IPR020557">
    <property type="entry name" value="Fumarate_lyase_CS"/>
</dbReference>
<sequence>MIERYTREEIGRIWDERHEFESMLEVEILACEAQAELGNIPKEAAKAIREKADFKVERIHEIEKETNHDIISFVTAVGEFVGDEAKYIHMGLTSTDVKDTALGIMMKKSCDILLKDLHTFHDVLRRRAKEFKYTPMVGRTHGIHGEPTTFGLKLCLWMAEIERDIERLERAKQTVAVGKLSGAVGTYSVVDPFVEQYVCDKLGLTPVKVATQVVQRDRHAELLSTIAIIGSTLDKIALEIRHLQRTEVREAEEYFSPKQKGSSAMPHKRNPITCERICGLARVLRGNAQAALEDVALWHERDISHSSVERIILPDSTITLDYMLSLATKVIDKLLVYPDTMMANMQRTGGLIFSQRVLTSLVEKGAVRDQAYRWVQKYAMERWLEGKDFAKGLKSDINIGKYLTPEEIDACFDYKPLLKHVDTIMARFGL</sequence>
<evidence type="ECO:0000256" key="11">
    <source>
        <dbReference type="NCBIfam" id="TIGR00928"/>
    </source>
</evidence>
<comment type="caution">
    <text evidence="14">The sequence shown here is derived from an EMBL/GenBank/DDBJ whole genome shotgun (WGS) entry which is preliminary data.</text>
</comment>
<dbReference type="UniPathway" id="UPA00074">
    <property type="reaction ID" value="UER00132"/>
</dbReference>
<dbReference type="GO" id="GO:0006189">
    <property type="term" value="P:'de novo' IMP biosynthetic process"/>
    <property type="evidence" value="ECO:0007669"/>
    <property type="project" value="UniProtKB-UniPathway"/>
</dbReference>
<evidence type="ECO:0000256" key="2">
    <source>
        <dbReference type="ARBA" id="ARBA00004734"/>
    </source>
</evidence>
<comment type="pathway">
    <text evidence="1 12">Purine metabolism; IMP biosynthesis via de novo pathway; 5-amino-1-(5-phospho-D-ribosyl)imidazole-4-carboxamide from 5-amino-1-(5-phospho-D-ribosyl)imidazole-4-carboxylate: step 2/2.</text>
</comment>
<dbReference type="RefSeq" id="WP_038152127.1">
    <property type="nucleotide sequence ID" value="NZ_JRNT01000008.1"/>
</dbReference>
<dbReference type="Pfam" id="PF00206">
    <property type="entry name" value="Lyase_1"/>
    <property type="match status" value="1"/>
</dbReference>
<dbReference type="InterPro" id="IPR008948">
    <property type="entry name" value="L-Aspartase-like"/>
</dbReference>
<dbReference type="PRINTS" id="PR00149">
    <property type="entry name" value="FUMRATELYASE"/>
</dbReference>
<dbReference type="eggNOG" id="COG0015">
    <property type="taxonomic scope" value="Bacteria"/>
</dbReference>
<evidence type="ECO:0000256" key="1">
    <source>
        <dbReference type="ARBA" id="ARBA00004706"/>
    </source>
</evidence>
<dbReference type="GO" id="GO:0004018">
    <property type="term" value="F:N6-(1,2-dicarboxyethyl)AMP AMP-lyase (fumarate-forming) activity"/>
    <property type="evidence" value="ECO:0007669"/>
    <property type="project" value="UniProtKB-UniRule"/>
</dbReference>
<dbReference type="PANTHER" id="PTHR43172">
    <property type="entry name" value="ADENYLOSUCCINATE LYASE"/>
    <property type="match status" value="1"/>
</dbReference>
<dbReference type="FunFam" id="1.20.200.10:FF:000008">
    <property type="entry name" value="Adenylosuccinate lyase"/>
    <property type="match status" value="1"/>
</dbReference>
<evidence type="ECO:0000313" key="14">
    <source>
        <dbReference type="EMBL" id="KGF47578.1"/>
    </source>
</evidence>
<evidence type="ECO:0000256" key="9">
    <source>
        <dbReference type="ARBA" id="ARBA00030717"/>
    </source>
</evidence>
<dbReference type="GO" id="GO:0044208">
    <property type="term" value="P:'de novo' AMP biosynthetic process"/>
    <property type="evidence" value="ECO:0007669"/>
    <property type="project" value="UniProtKB-UniPathway"/>
</dbReference>
<dbReference type="PROSITE" id="PS00163">
    <property type="entry name" value="FUMARATE_LYASES"/>
    <property type="match status" value="1"/>
</dbReference>
<dbReference type="InterPro" id="IPR019468">
    <property type="entry name" value="AdenyloSucc_lyase_C"/>
</dbReference>
<dbReference type="InterPro" id="IPR022761">
    <property type="entry name" value="Fumarate_lyase_N"/>
</dbReference>
<dbReference type="AlphaFoldDB" id="A0A096AKE5"/>
<keyword evidence="6 12" id="KW-0658">Purine biosynthesis</keyword>
<dbReference type="Gene3D" id="1.10.275.10">
    <property type="entry name" value="Fumarase/aspartase (N-terminal domain)"/>
    <property type="match status" value="1"/>
</dbReference>
<dbReference type="PRINTS" id="PR00145">
    <property type="entry name" value="ARGSUCLYASE"/>
</dbReference>
<evidence type="ECO:0000256" key="8">
    <source>
        <dbReference type="ARBA" id="ARBA00024477"/>
    </source>
</evidence>
<dbReference type="FunFam" id="1.10.40.30:FF:000007">
    <property type="entry name" value="Adenylosuccinate lyase"/>
    <property type="match status" value="1"/>
</dbReference>
<evidence type="ECO:0000256" key="7">
    <source>
        <dbReference type="ARBA" id="ARBA00023239"/>
    </source>
</evidence>
<dbReference type="Pfam" id="PF10397">
    <property type="entry name" value="ADSL_C"/>
    <property type="match status" value="1"/>
</dbReference>
<dbReference type="EMBL" id="JRNT01000008">
    <property type="protein sequence ID" value="KGF47578.1"/>
    <property type="molecule type" value="Genomic_DNA"/>
</dbReference>
<gene>
    <name evidence="14" type="ORF">HMPREF0872_04090</name>
</gene>
<evidence type="ECO:0000256" key="10">
    <source>
        <dbReference type="ARBA" id="ARBA00049115"/>
    </source>
</evidence>
<proteinExistence type="inferred from homology"/>
<evidence type="ECO:0000259" key="13">
    <source>
        <dbReference type="SMART" id="SM00998"/>
    </source>
</evidence>
<evidence type="ECO:0000256" key="3">
    <source>
        <dbReference type="ARBA" id="ARBA00008273"/>
    </source>
</evidence>
<evidence type="ECO:0000313" key="15">
    <source>
        <dbReference type="Proteomes" id="UP000029628"/>
    </source>
</evidence>
<dbReference type="UniPathway" id="UPA00075">
    <property type="reaction ID" value="UER00336"/>
</dbReference>
<dbReference type="InterPro" id="IPR024083">
    <property type="entry name" value="Fumarase/histidase_N"/>
</dbReference>
<dbReference type="InterPro" id="IPR000362">
    <property type="entry name" value="Fumarate_lyase_fam"/>
</dbReference>
<keyword evidence="15" id="KW-1185">Reference proteome</keyword>
<evidence type="ECO:0000256" key="6">
    <source>
        <dbReference type="ARBA" id="ARBA00022755"/>
    </source>
</evidence>
<dbReference type="SMART" id="SM00998">
    <property type="entry name" value="ADSL_C"/>
    <property type="match status" value="1"/>
</dbReference>
<reference evidence="14 15" key="1">
    <citation type="submission" date="2014-07" db="EMBL/GenBank/DDBJ databases">
        <authorList>
            <person name="McCorrison J."/>
            <person name="Sanka R."/>
            <person name="Torralba M."/>
            <person name="Gillis M."/>
            <person name="Haft D.H."/>
            <person name="Methe B."/>
            <person name="Sutton G."/>
            <person name="Nelson K.E."/>
        </authorList>
    </citation>
    <scope>NUCLEOTIDE SEQUENCE [LARGE SCALE GENOMIC DNA]</scope>
    <source>
        <strain evidence="14 15">DNF00314</strain>
    </source>
</reference>
<evidence type="ECO:0000256" key="12">
    <source>
        <dbReference type="RuleBase" id="RU361172"/>
    </source>
</evidence>
<dbReference type="CDD" id="cd01360">
    <property type="entry name" value="Adenylsuccinate_lyase_1"/>
    <property type="match status" value="1"/>
</dbReference>
<evidence type="ECO:0000256" key="4">
    <source>
        <dbReference type="ARBA" id="ARBA00012339"/>
    </source>
</evidence>
<organism evidence="14 15">
    <name type="scientific">Veillonella montpellierensis DNF00314</name>
    <dbReference type="NCBI Taxonomy" id="1401067"/>
    <lineage>
        <taxon>Bacteria</taxon>
        <taxon>Bacillati</taxon>
        <taxon>Bacillota</taxon>
        <taxon>Negativicutes</taxon>
        <taxon>Veillonellales</taxon>
        <taxon>Veillonellaceae</taxon>
        <taxon>Veillonella</taxon>
    </lineage>
</organism>
<dbReference type="GO" id="GO:0070626">
    <property type="term" value="F:(S)-2-(5-amino-1-(5-phospho-D-ribosyl)imidazole-4-carboxamido) succinate lyase (fumarate-forming) activity"/>
    <property type="evidence" value="ECO:0007669"/>
    <property type="project" value="TreeGrafter"/>
</dbReference>
<dbReference type="Gene3D" id="1.20.200.10">
    <property type="entry name" value="Fumarase/aspartase (Central domain)"/>
    <property type="match status" value="1"/>
</dbReference>
<dbReference type="Proteomes" id="UP000029628">
    <property type="component" value="Unassembled WGS sequence"/>
</dbReference>
<name>A0A096AKE5_9FIRM</name>
<dbReference type="PANTHER" id="PTHR43172:SF1">
    <property type="entry name" value="ADENYLOSUCCINATE LYASE"/>
    <property type="match status" value="1"/>
</dbReference>
<evidence type="ECO:0000256" key="5">
    <source>
        <dbReference type="ARBA" id="ARBA00017058"/>
    </source>
</evidence>
<dbReference type="InterPro" id="IPR004769">
    <property type="entry name" value="Pur_lyase"/>
</dbReference>
<dbReference type="GO" id="GO:0005829">
    <property type="term" value="C:cytosol"/>
    <property type="evidence" value="ECO:0007669"/>
    <property type="project" value="TreeGrafter"/>
</dbReference>
<dbReference type="EC" id="4.3.2.2" evidence="4 11"/>
<keyword evidence="7 12" id="KW-0456">Lyase</keyword>
<accession>A0A096AKE5</accession>
<comment type="catalytic activity">
    <reaction evidence="10">
        <text>N(6)-(1,2-dicarboxyethyl)-AMP = fumarate + AMP</text>
        <dbReference type="Rhea" id="RHEA:16853"/>
        <dbReference type="ChEBI" id="CHEBI:29806"/>
        <dbReference type="ChEBI" id="CHEBI:57567"/>
        <dbReference type="ChEBI" id="CHEBI:456215"/>
        <dbReference type="EC" id="4.3.2.2"/>
    </reaction>
    <physiologicalReaction direction="left-to-right" evidence="10">
        <dbReference type="Rhea" id="RHEA:16854"/>
    </physiologicalReaction>
</comment>
<comment type="pathway">
    <text evidence="2 12">Purine metabolism; AMP biosynthesis via de novo pathway; AMP from IMP: step 2/2.</text>
</comment>
<dbReference type="Gene3D" id="1.10.40.30">
    <property type="entry name" value="Fumarase/aspartase (C-terminal domain)"/>
    <property type="match status" value="1"/>
</dbReference>
<dbReference type="SUPFAM" id="SSF48557">
    <property type="entry name" value="L-aspartase-like"/>
    <property type="match status" value="1"/>
</dbReference>
<dbReference type="NCBIfam" id="TIGR00928">
    <property type="entry name" value="purB"/>
    <property type="match status" value="1"/>
</dbReference>
<protein>
    <recommendedName>
        <fullName evidence="5 11">Adenylosuccinate lyase</fullName>
        <shortName evidence="12">ASL</shortName>
        <ecNumber evidence="4 11">4.3.2.2</ecNumber>
    </recommendedName>
    <alternativeName>
        <fullName evidence="9 12">Adenylosuccinase</fullName>
    </alternativeName>
</protein>
<comment type="similarity">
    <text evidence="3 12">Belongs to the lyase 1 family. Adenylosuccinate lyase subfamily.</text>
</comment>
<comment type="catalytic activity">
    <reaction evidence="8">
        <text>(2S)-2-[5-amino-1-(5-phospho-beta-D-ribosyl)imidazole-4-carboxamido]succinate = 5-amino-1-(5-phospho-beta-D-ribosyl)imidazole-4-carboxamide + fumarate</text>
        <dbReference type="Rhea" id="RHEA:23920"/>
        <dbReference type="ChEBI" id="CHEBI:29806"/>
        <dbReference type="ChEBI" id="CHEBI:58443"/>
        <dbReference type="ChEBI" id="CHEBI:58475"/>
        <dbReference type="EC" id="4.3.2.2"/>
    </reaction>
    <physiologicalReaction direction="left-to-right" evidence="8">
        <dbReference type="Rhea" id="RHEA:23921"/>
    </physiologicalReaction>
</comment>
<feature type="domain" description="Adenylosuccinate lyase C-terminal" evidence="13">
    <location>
        <begin position="349"/>
        <end position="429"/>
    </location>
</feature>